<gene>
    <name evidence="2" type="ORF">I79_009819</name>
</gene>
<evidence type="ECO:0000256" key="1">
    <source>
        <dbReference type="SAM" id="MobiDB-lite"/>
    </source>
</evidence>
<evidence type="ECO:0000313" key="2">
    <source>
        <dbReference type="EMBL" id="EGW09122.1"/>
    </source>
</evidence>
<feature type="compositionally biased region" description="Basic and acidic residues" evidence="1">
    <location>
        <begin position="13"/>
        <end position="22"/>
    </location>
</feature>
<accession>G3HGS8</accession>
<sequence length="98" mass="11028">MSRSIRRSYLNRDAPKTEHTNRWSESGKTTECFKTACFTLHMAHGTALHANTFYREMTHAYAHPANTSNVPVFLHRADTSVSPTITVTTQANTSDCCH</sequence>
<feature type="region of interest" description="Disordered" evidence="1">
    <location>
        <begin position="1"/>
        <end position="27"/>
    </location>
</feature>
<evidence type="ECO:0000313" key="3">
    <source>
        <dbReference type="Proteomes" id="UP000001075"/>
    </source>
</evidence>
<dbReference type="Proteomes" id="UP000001075">
    <property type="component" value="Unassembled WGS sequence"/>
</dbReference>
<reference evidence="3" key="1">
    <citation type="journal article" date="2011" name="Nat. Biotechnol.">
        <title>The genomic sequence of the Chinese hamster ovary (CHO)-K1 cell line.</title>
        <authorList>
            <person name="Xu X."/>
            <person name="Nagarajan H."/>
            <person name="Lewis N.E."/>
            <person name="Pan S."/>
            <person name="Cai Z."/>
            <person name="Liu X."/>
            <person name="Chen W."/>
            <person name="Xie M."/>
            <person name="Wang W."/>
            <person name="Hammond S."/>
            <person name="Andersen M.R."/>
            <person name="Neff N."/>
            <person name="Passarelli B."/>
            <person name="Koh W."/>
            <person name="Fan H.C."/>
            <person name="Wang J."/>
            <person name="Gui Y."/>
            <person name="Lee K.H."/>
            <person name="Betenbaugh M.J."/>
            <person name="Quake S.R."/>
            <person name="Famili I."/>
            <person name="Palsson B.O."/>
            <person name="Wang J."/>
        </authorList>
    </citation>
    <scope>NUCLEOTIDE SEQUENCE [LARGE SCALE GENOMIC DNA]</scope>
    <source>
        <strain evidence="3">CHO K1 cell line</strain>
    </source>
</reference>
<name>G3HGS8_CRIGR</name>
<dbReference type="EMBL" id="JH000361">
    <property type="protein sequence ID" value="EGW09122.1"/>
    <property type="molecule type" value="Genomic_DNA"/>
</dbReference>
<organism evidence="2 3">
    <name type="scientific">Cricetulus griseus</name>
    <name type="common">Chinese hamster</name>
    <name type="synonym">Cricetulus barabensis griseus</name>
    <dbReference type="NCBI Taxonomy" id="10029"/>
    <lineage>
        <taxon>Eukaryota</taxon>
        <taxon>Metazoa</taxon>
        <taxon>Chordata</taxon>
        <taxon>Craniata</taxon>
        <taxon>Vertebrata</taxon>
        <taxon>Euteleostomi</taxon>
        <taxon>Mammalia</taxon>
        <taxon>Eutheria</taxon>
        <taxon>Euarchontoglires</taxon>
        <taxon>Glires</taxon>
        <taxon>Rodentia</taxon>
        <taxon>Myomorpha</taxon>
        <taxon>Muroidea</taxon>
        <taxon>Cricetidae</taxon>
        <taxon>Cricetinae</taxon>
        <taxon>Cricetulus</taxon>
    </lineage>
</organism>
<dbReference type="InParanoid" id="G3HGS8"/>
<dbReference type="AlphaFoldDB" id="G3HGS8"/>
<protein>
    <submittedName>
        <fullName evidence="2">Uncharacterized protein</fullName>
    </submittedName>
</protein>
<proteinExistence type="predicted"/>